<keyword evidence="1" id="KW-0732">Signal</keyword>
<sequence length="121" mass="13106">MRMGIPLLLLFGLMGGAADVQAAPTHAVSRLYFDANNTLIGQGLRYCTGRTQHQGVASHANTRWIDVSYACQGDSTDVSYGSWVPAQLRQDFCTLYDACTSLMPWPEPGLPGTLGNGFYSD</sequence>
<feature type="chain" id="PRO_5042520231" description="Secreted protein" evidence="1">
    <location>
        <begin position="23"/>
        <end position="121"/>
    </location>
</feature>
<dbReference type="AlphaFoldDB" id="A0AAJ2TS48"/>
<gene>
    <name evidence="2" type="ORF">U4I38_19945</name>
</gene>
<proteinExistence type="predicted"/>
<dbReference type="EMBL" id="JAXRVB010000037">
    <property type="protein sequence ID" value="MDZ5766747.1"/>
    <property type="molecule type" value="Genomic_DNA"/>
</dbReference>
<evidence type="ECO:0000256" key="1">
    <source>
        <dbReference type="SAM" id="SignalP"/>
    </source>
</evidence>
<dbReference type="RefSeq" id="WP_239503799.1">
    <property type="nucleotide sequence ID" value="NZ_JAKJQX010000033.1"/>
</dbReference>
<protein>
    <recommendedName>
        <fullName evidence="4">Secreted protein</fullName>
    </recommendedName>
</protein>
<comment type="caution">
    <text evidence="2">The sequence shown here is derived from an EMBL/GenBank/DDBJ whole genome shotgun (WGS) entry which is preliminary data.</text>
</comment>
<evidence type="ECO:0000313" key="3">
    <source>
        <dbReference type="Proteomes" id="UP001288387"/>
    </source>
</evidence>
<dbReference type="Proteomes" id="UP001288387">
    <property type="component" value="Unassembled WGS sequence"/>
</dbReference>
<evidence type="ECO:0000313" key="2">
    <source>
        <dbReference type="EMBL" id="MDZ5766747.1"/>
    </source>
</evidence>
<organism evidence="2 3">
    <name type="scientific">Stenotrophomonas maltophilia</name>
    <name type="common">Pseudomonas maltophilia</name>
    <name type="synonym">Xanthomonas maltophilia</name>
    <dbReference type="NCBI Taxonomy" id="40324"/>
    <lineage>
        <taxon>Bacteria</taxon>
        <taxon>Pseudomonadati</taxon>
        <taxon>Pseudomonadota</taxon>
        <taxon>Gammaproteobacteria</taxon>
        <taxon>Lysobacterales</taxon>
        <taxon>Lysobacteraceae</taxon>
        <taxon>Stenotrophomonas</taxon>
        <taxon>Stenotrophomonas maltophilia group</taxon>
    </lineage>
</organism>
<reference evidence="2" key="1">
    <citation type="submission" date="2023-12" db="EMBL/GenBank/DDBJ databases">
        <title>'Antibacterial potential of Stenotrophomonas maltophilia cystic fibrosis isolates' (manuscript under preparation).</title>
        <authorList>
            <person name="Crisan C.V."/>
            <person name="Pettis M."/>
            <person name="Goldberg J.B."/>
        </authorList>
    </citation>
    <scope>NUCLEOTIDE SEQUENCE</scope>
    <source>
        <strain evidence="2">CCV129</strain>
    </source>
</reference>
<evidence type="ECO:0008006" key="4">
    <source>
        <dbReference type="Google" id="ProtNLM"/>
    </source>
</evidence>
<accession>A0AAJ2TS48</accession>
<name>A0AAJ2TS48_STEMA</name>
<feature type="signal peptide" evidence="1">
    <location>
        <begin position="1"/>
        <end position="22"/>
    </location>
</feature>